<reference evidence="1" key="1">
    <citation type="submission" date="2014-09" db="EMBL/GenBank/DDBJ databases">
        <authorList>
            <person name="Magalhaes I.L.F."/>
            <person name="Oliveira U."/>
            <person name="Santos F.R."/>
            <person name="Vidigal T.H.D.A."/>
            <person name="Brescovit A.D."/>
            <person name="Santos A.J."/>
        </authorList>
    </citation>
    <scope>NUCLEOTIDE SEQUENCE</scope>
    <source>
        <tissue evidence="1">Shoot tissue taken approximately 20 cm above the soil surface</tissue>
    </source>
</reference>
<reference evidence="1" key="2">
    <citation type="journal article" date="2015" name="Data Brief">
        <title>Shoot transcriptome of the giant reed, Arundo donax.</title>
        <authorList>
            <person name="Barrero R.A."/>
            <person name="Guerrero F.D."/>
            <person name="Moolhuijzen P."/>
            <person name="Goolsby J.A."/>
            <person name="Tidwell J."/>
            <person name="Bellgard S.E."/>
            <person name="Bellgard M.I."/>
        </authorList>
    </citation>
    <scope>NUCLEOTIDE SEQUENCE</scope>
    <source>
        <tissue evidence="1">Shoot tissue taken approximately 20 cm above the soil surface</tissue>
    </source>
</reference>
<evidence type="ECO:0000313" key="1">
    <source>
        <dbReference type="EMBL" id="JAD55935.1"/>
    </source>
</evidence>
<proteinExistence type="predicted"/>
<dbReference type="AlphaFoldDB" id="A0A0A9B427"/>
<name>A0A0A9B427_ARUDO</name>
<dbReference type="EMBL" id="GBRH01241960">
    <property type="protein sequence ID" value="JAD55935.1"/>
    <property type="molecule type" value="Transcribed_RNA"/>
</dbReference>
<protein>
    <submittedName>
        <fullName evidence="1">Uncharacterized protein</fullName>
    </submittedName>
</protein>
<accession>A0A0A9B427</accession>
<sequence length="39" mass="3996">MCCHQPLWSGSLKACALPPSELIDASGVEGVLLPTSVKG</sequence>
<organism evidence="1">
    <name type="scientific">Arundo donax</name>
    <name type="common">Giant reed</name>
    <name type="synonym">Donax arundinaceus</name>
    <dbReference type="NCBI Taxonomy" id="35708"/>
    <lineage>
        <taxon>Eukaryota</taxon>
        <taxon>Viridiplantae</taxon>
        <taxon>Streptophyta</taxon>
        <taxon>Embryophyta</taxon>
        <taxon>Tracheophyta</taxon>
        <taxon>Spermatophyta</taxon>
        <taxon>Magnoliopsida</taxon>
        <taxon>Liliopsida</taxon>
        <taxon>Poales</taxon>
        <taxon>Poaceae</taxon>
        <taxon>PACMAD clade</taxon>
        <taxon>Arundinoideae</taxon>
        <taxon>Arundineae</taxon>
        <taxon>Arundo</taxon>
    </lineage>
</organism>